<accession>U1MMU2</accession>
<organism evidence="1 2">
    <name type="scientific">Haloquadratum walsbyi J07HQW1</name>
    <dbReference type="NCBI Taxonomy" id="1238424"/>
    <lineage>
        <taxon>Archaea</taxon>
        <taxon>Methanobacteriati</taxon>
        <taxon>Methanobacteriota</taxon>
        <taxon>Stenosarchaea group</taxon>
        <taxon>Halobacteria</taxon>
        <taxon>Halobacteriales</taxon>
        <taxon>Haloferacaceae</taxon>
        <taxon>Haloquadratum</taxon>
    </lineage>
</organism>
<name>U1MMU2_9EURY</name>
<proteinExistence type="predicted"/>
<dbReference type="HOGENOM" id="CLU_143935_0_0_2"/>
<protein>
    <submittedName>
        <fullName evidence="1">Uncharacterized protein</fullName>
    </submittedName>
</protein>
<evidence type="ECO:0000313" key="1">
    <source>
        <dbReference type="EMBL" id="ERG91099.1"/>
    </source>
</evidence>
<dbReference type="AlphaFoldDB" id="U1MMU2"/>
<reference evidence="1 2" key="1">
    <citation type="journal article" date="2013" name="PLoS ONE">
        <title>Assembly-driven community genomics of a hypersaline microbial ecosystem.</title>
        <authorList>
            <person name="Podell S."/>
            <person name="Ugalde J.A."/>
            <person name="Narasingarao P."/>
            <person name="Banfield J.F."/>
            <person name="Heidelberg K.B."/>
            <person name="Allen E.E."/>
        </authorList>
    </citation>
    <scope>NUCLEOTIDE SEQUENCE [LARGE SCALE GENOMIC DNA]</scope>
    <source>
        <strain evidence="2">J07HQW1</strain>
    </source>
</reference>
<sequence length="153" mass="17766">MTERGNGNRRRSGYIHVDRDDVLTVDESAPDGLQFGGKRNYGYGITRLKDTQVGDLEALDHSRLENGETFILELVAPFVLESEYPNGHDQDVLWWWKKDRRDLCEREEKLLEQREVSKLQTVDQQVVAFAYEACGNHEDRYPPGRQSLGVWLR</sequence>
<dbReference type="EMBL" id="KE356560">
    <property type="protein sequence ID" value="ERG91099.1"/>
    <property type="molecule type" value="Genomic_DNA"/>
</dbReference>
<gene>
    <name evidence="1" type="ORF">J07HQW1_01131</name>
</gene>
<dbReference type="Proteomes" id="UP000030649">
    <property type="component" value="Unassembled WGS sequence"/>
</dbReference>
<evidence type="ECO:0000313" key="2">
    <source>
        <dbReference type="Proteomes" id="UP000030649"/>
    </source>
</evidence>